<feature type="compositionally biased region" description="Low complexity" evidence="1">
    <location>
        <begin position="234"/>
        <end position="244"/>
    </location>
</feature>
<dbReference type="PANTHER" id="PTHR39599:SF1">
    <property type="entry name" value="GPI-ANCHORED PROTEIN (EUROFUNG)"/>
    <property type="match status" value="1"/>
</dbReference>
<proteinExistence type="predicted"/>
<organism evidence="3 4">
    <name type="scientific">Ophiocordyceps polyrhachis-furcata BCC 54312</name>
    <dbReference type="NCBI Taxonomy" id="1330021"/>
    <lineage>
        <taxon>Eukaryota</taxon>
        <taxon>Fungi</taxon>
        <taxon>Dikarya</taxon>
        <taxon>Ascomycota</taxon>
        <taxon>Pezizomycotina</taxon>
        <taxon>Sordariomycetes</taxon>
        <taxon>Hypocreomycetidae</taxon>
        <taxon>Hypocreales</taxon>
        <taxon>Ophiocordycipitaceae</taxon>
        <taxon>Ophiocordyceps</taxon>
    </lineage>
</organism>
<keyword evidence="4" id="KW-1185">Reference proteome</keyword>
<comment type="caution">
    <text evidence="3">The sequence shown here is derived from an EMBL/GenBank/DDBJ whole genome shotgun (WGS) entry which is preliminary data.</text>
</comment>
<evidence type="ECO:0000256" key="2">
    <source>
        <dbReference type="SAM" id="Phobius"/>
    </source>
</evidence>
<protein>
    <submittedName>
        <fullName evidence="3">Uncharacterized protein</fullName>
    </submittedName>
</protein>
<feature type="region of interest" description="Disordered" evidence="1">
    <location>
        <begin position="203"/>
        <end position="244"/>
    </location>
</feature>
<name>A0A367L3S9_9HYPO</name>
<evidence type="ECO:0000313" key="3">
    <source>
        <dbReference type="EMBL" id="RCI08862.1"/>
    </source>
</evidence>
<evidence type="ECO:0000313" key="4">
    <source>
        <dbReference type="Proteomes" id="UP000253664"/>
    </source>
</evidence>
<keyword evidence="2" id="KW-1133">Transmembrane helix</keyword>
<sequence length="384" mass="38106">MASLFRLPPGAPTALSKMPFDAGVKILPHHLAFAPAADALLLAVAASCPAGMNSCADQKSPNKCCQKGTYCTAVPDASVEHVACCPDGARCGGQVGTCPADATSCPSELGGGCCIAGYVCRGLGCVPRDSAVESSAPTPDAYRPVDTGSGTTSLVVVVGPPPTQSDTPTTSLSLASSDTTIITSSSLTTSDTLSLTTSDTLSLTTSDTATSSDAGTSPGPPWRPTGPSPPPPTTTTTADEPSTQTGCPTGFYGCLATHGGGCCRTDRDCHTHSCPATSTSILIASNGATVVVPGGRSPQATCAGGWFACGSSDDDGCCPSGYQCGSASCVAGGAGGSTGSVGKQPARTSGAAGARKLLLLLEGWFYCYWILVMVVVVVVGVVTV</sequence>
<feature type="transmembrane region" description="Helical" evidence="2">
    <location>
        <begin position="357"/>
        <end position="382"/>
    </location>
</feature>
<evidence type="ECO:0000256" key="1">
    <source>
        <dbReference type="SAM" id="MobiDB-lite"/>
    </source>
</evidence>
<feature type="compositionally biased region" description="Low complexity" evidence="1">
    <location>
        <begin position="203"/>
        <end position="217"/>
    </location>
</feature>
<gene>
    <name evidence="3" type="ORF">L249_5083</name>
</gene>
<keyword evidence="2" id="KW-0472">Membrane</keyword>
<dbReference type="OrthoDB" id="2426396at2759"/>
<dbReference type="EMBL" id="LKCN02000017">
    <property type="protein sequence ID" value="RCI08862.1"/>
    <property type="molecule type" value="Genomic_DNA"/>
</dbReference>
<reference evidence="3 4" key="1">
    <citation type="journal article" date="2015" name="BMC Genomics">
        <title>Insights from the genome of Ophiocordyceps polyrhachis-furcata to pathogenicity and host specificity in insect fungi.</title>
        <authorList>
            <person name="Wichadakul D."/>
            <person name="Kobmoo N."/>
            <person name="Ingsriswang S."/>
            <person name="Tangphatsornruang S."/>
            <person name="Chantasingh D."/>
            <person name="Luangsa-ard J.J."/>
            <person name="Eurwilaichitr L."/>
        </authorList>
    </citation>
    <scope>NUCLEOTIDE SEQUENCE [LARGE SCALE GENOMIC DNA]</scope>
    <source>
        <strain evidence="3 4">BCC 54312</strain>
    </source>
</reference>
<feature type="compositionally biased region" description="Low complexity" evidence="1">
    <location>
        <begin position="147"/>
        <end position="173"/>
    </location>
</feature>
<accession>A0A367L3S9</accession>
<keyword evidence="2" id="KW-0812">Transmembrane</keyword>
<dbReference type="PANTHER" id="PTHR39599">
    <property type="entry name" value="GPI-ANCHORED PROTEIN (EUROFUNG)-RELATED-RELATED"/>
    <property type="match status" value="1"/>
</dbReference>
<feature type="compositionally biased region" description="Pro residues" evidence="1">
    <location>
        <begin position="218"/>
        <end position="233"/>
    </location>
</feature>
<feature type="region of interest" description="Disordered" evidence="1">
    <location>
        <begin position="131"/>
        <end position="173"/>
    </location>
</feature>
<dbReference type="AlphaFoldDB" id="A0A367L3S9"/>
<dbReference type="STRING" id="1330021.A0A367L3S9"/>
<dbReference type="Proteomes" id="UP000253664">
    <property type="component" value="Unassembled WGS sequence"/>
</dbReference>